<comment type="caution">
    <text evidence="2">The sequence shown here is derived from an EMBL/GenBank/DDBJ whole genome shotgun (WGS) entry which is preliminary data.</text>
</comment>
<dbReference type="Proteomes" id="UP001517247">
    <property type="component" value="Unassembled WGS sequence"/>
</dbReference>
<accession>A0ABW9JCF9</accession>
<dbReference type="InterPro" id="IPR005025">
    <property type="entry name" value="FMN_Rdtase-like_dom"/>
</dbReference>
<dbReference type="PANTHER" id="PTHR30543:SF21">
    <property type="entry name" value="NAD(P)H-DEPENDENT FMN REDUCTASE LOT6"/>
    <property type="match status" value="1"/>
</dbReference>
<dbReference type="RefSeq" id="WP_138724050.1">
    <property type="nucleotide sequence ID" value="NZ_SSHJ02000008.1"/>
</dbReference>
<dbReference type="InterPro" id="IPR029039">
    <property type="entry name" value="Flavoprotein-like_sf"/>
</dbReference>
<gene>
    <name evidence="2" type="ORF">E6A44_015340</name>
</gene>
<dbReference type="EMBL" id="SSHJ02000008">
    <property type="protein sequence ID" value="MFN0256962.1"/>
    <property type="molecule type" value="Genomic_DNA"/>
</dbReference>
<keyword evidence="2" id="KW-0560">Oxidoreductase</keyword>
<protein>
    <submittedName>
        <fullName evidence="2">NADPH-dependent FMN reductase</fullName>
        <ecNumber evidence="2">1.-.-.-</ecNumber>
    </submittedName>
</protein>
<sequence length="177" mass="19334">MKIVAFGASYSSTSINKTFAAYATEFFPANEVEILDLKSFPLPLYTTDLEKEIGKPQEAIDFVEKLATADLLIISVAEHNGSYTTAFKNLFDWASRFKVKMFENKKVLLLSTAPGPRGGLSALQSATARFPIHGAEVLGSFSLPKFADNFAAGQGITDETLKSEFMQVIESAKQHLA</sequence>
<dbReference type="Pfam" id="PF03358">
    <property type="entry name" value="FMN_red"/>
    <property type="match status" value="1"/>
</dbReference>
<name>A0ABW9JCF9_9SPHI</name>
<keyword evidence="3" id="KW-1185">Reference proteome</keyword>
<reference evidence="2 3" key="1">
    <citation type="submission" date="2024-12" db="EMBL/GenBank/DDBJ databases">
        <authorList>
            <person name="Hu S."/>
        </authorList>
    </citation>
    <scope>NUCLEOTIDE SEQUENCE [LARGE SCALE GENOMIC DNA]</scope>
    <source>
        <strain evidence="2 3">THG-T11</strain>
    </source>
</reference>
<evidence type="ECO:0000313" key="2">
    <source>
        <dbReference type="EMBL" id="MFN0256962.1"/>
    </source>
</evidence>
<feature type="domain" description="NADPH-dependent FMN reductase-like" evidence="1">
    <location>
        <begin position="1"/>
        <end position="145"/>
    </location>
</feature>
<dbReference type="InterPro" id="IPR050712">
    <property type="entry name" value="NAD(P)H-dep_reductase"/>
</dbReference>
<dbReference type="EC" id="1.-.-.-" evidence="2"/>
<dbReference type="Gene3D" id="3.40.50.360">
    <property type="match status" value="1"/>
</dbReference>
<evidence type="ECO:0000259" key="1">
    <source>
        <dbReference type="Pfam" id="PF03358"/>
    </source>
</evidence>
<dbReference type="GO" id="GO:0016491">
    <property type="term" value="F:oxidoreductase activity"/>
    <property type="evidence" value="ECO:0007669"/>
    <property type="project" value="UniProtKB-KW"/>
</dbReference>
<proteinExistence type="predicted"/>
<evidence type="ECO:0000313" key="3">
    <source>
        <dbReference type="Proteomes" id="UP001517247"/>
    </source>
</evidence>
<organism evidence="2 3">
    <name type="scientific">Pedobacter ureilyticus</name>
    <dbReference type="NCBI Taxonomy" id="1393051"/>
    <lineage>
        <taxon>Bacteria</taxon>
        <taxon>Pseudomonadati</taxon>
        <taxon>Bacteroidota</taxon>
        <taxon>Sphingobacteriia</taxon>
        <taxon>Sphingobacteriales</taxon>
        <taxon>Sphingobacteriaceae</taxon>
        <taxon>Pedobacter</taxon>
    </lineage>
</organism>
<dbReference type="PANTHER" id="PTHR30543">
    <property type="entry name" value="CHROMATE REDUCTASE"/>
    <property type="match status" value="1"/>
</dbReference>
<dbReference type="SUPFAM" id="SSF52218">
    <property type="entry name" value="Flavoproteins"/>
    <property type="match status" value="1"/>
</dbReference>